<dbReference type="GO" id="GO:0016787">
    <property type="term" value="F:hydrolase activity"/>
    <property type="evidence" value="ECO:0007669"/>
    <property type="project" value="UniProtKB-KW"/>
</dbReference>
<comment type="catalytic activity">
    <reaction evidence="1">
        <text>ATP + H2O = ADP + phosphate + H(+)</text>
        <dbReference type="Rhea" id="RHEA:13065"/>
        <dbReference type="ChEBI" id="CHEBI:15377"/>
        <dbReference type="ChEBI" id="CHEBI:15378"/>
        <dbReference type="ChEBI" id="CHEBI:30616"/>
        <dbReference type="ChEBI" id="CHEBI:43474"/>
        <dbReference type="ChEBI" id="CHEBI:456216"/>
        <dbReference type="EC" id="5.6.2.3"/>
    </reaction>
</comment>
<dbReference type="InterPro" id="IPR003593">
    <property type="entry name" value="AAA+_ATPase"/>
</dbReference>
<keyword evidence="1" id="KW-0233">DNA recombination</keyword>
<dbReference type="SMART" id="SM00382">
    <property type="entry name" value="AAA"/>
    <property type="match status" value="1"/>
</dbReference>
<evidence type="ECO:0000259" key="3">
    <source>
        <dbReference type="SMART" id="SM00382"/>
    </source>
</evidence>
<dbReference type="GO" id="GO:0006310">
    <property type="term" value="P:DNA recombination"/>
    <property type="evidence" value="ECO:0007669"/>
    <property type="project" value="UniProtKB-KW"/>
</dbReference>
<dbReference type="GO" id="GO:0005524">
    <property type="term" value="F:ATP binding"/>
    <property type="evidence" value="ECO:0007669"/>
    <property type="project" value="UniProtKB-KW"/>
</dbReference>
<keyword evidence="1" id="KW-0234">DNA repair</keyword>
<keyword evidence="1" id="KW-0347">Helicase</keyword>
<dbReference type="InterPro" id="IPR010285">
    <property type="entry name" value="DNA_helicase_pif1-like_DEAD"/>
</dbReference>
<dbReference type="Pfam" id="PF05970">
    <property type="entry name" value="PIF1"/>
    <property type="match status" value="1"/>
</dbReference>
<evidence type="ECO:0000256" key="2">
    <source>
        <dbReference type="SAM" id="SignalP"/>
    </source>
</evidence>
<name>A0AAE0C6Y3_9CHLO</name>
<keyword evidence="1" id="KW-0547">Nucleotide-binding</keyword>
<comment type="cofactor">
    <cofactor evidence="1">
        <name>Mg(2+)</name>
        <dbReference type="ChEBI" id="CHEBI:18420"/>
    </cofactor>
</comment>
<dbReference type="SUPFAM" id="SSF52540">
    <property type="entry name" value="P-loop containing nucleoside triphosphate hydrolases"/>
    <property type="match status" value="1"/>
</dbReference>
<feature type="chain" id="PRO_5042257196" description="ATP-dependent DNA helicase" evidence="2">
    <location>
        <begin position="25"/>
        <end position="429"/>
    </location>
</feature>
<dbReference type="GO" id="GO:0006281">
    <property type="term" value="P:DNA repair"/>
    <property type="evidence" value="ECO:0007669"/>
    <property type="project" value="UniProtKB-KW"/>
</dbReference>
<sequence>MAEAVTTHTAPASLFSLFVVLTMCGYPTERILNAPEHQPIRDAMCVEFSGTSDEKRQKFLKELKKHFAANGKTLTDYDIEEPSECDVSELDQHRSYWKEQGPMLRAYLSAHQLFREQQRIVDRVKHILISSGPTSSTTSTFAPPFPILLIDGPAGAGKTTTITHLLYDMRLNHDKICFASATTALAAQLYHQGETVHALGKLNVTKVNEEIIESMLQDDDPRFELLQRARIIVIDEAPSLLRANLEAFVQLLQRCGFEGVLILSGDFRQIAPVVRGGGRADVVNASPRCSPLWAHVEVHHLTELRRQPDDVEYAACVTKVGNNTHVHADSDIVASDALASGASLVDMAIIPDTQRFTSETMQAALQFVFGEDIDDFDNNAILATSYCLSNTSLKLAMCSSMELVVNTQSGEELLHFGGLQTSILLSQCV</sequence>
<dbReference type="EC" id="5.6.2.3" evidence="1"/>
<gene>
    <name evidence="4" type="ORF">CYMTET_41537</name>
</gene>
<feature type="domain" description="AAA+ ATPase" evidence="3">
    <location>
        <begin position="144"/>
        <end position="286"/>
    </location>
</feature>
<dbReference type="GO" id="GO:0000723">
    <property type="term" value="P:telomere maintenance"/>
    <property type="evidence" value="ECO:0007669"/>
    <property type="project" value="InterPro"/>
</dbReference>
<evidence type="ECO:0000313" key="5">
    <source>
        <dbReference type="Proteomes" id="UP001190700"/>
    </source>
</evidence>
<evidence type="ECO:0000313" key="4">
    <source>
        <dbReference type="EMBL" id="KAK3249029.1"/>
    </source>
</evidence>
<dbReference type="PANTHER" id="PTHR10492">
    <property type="match status" value="1"/>
</dbReference>
<reference evidence="4 5" key="1">
    <citation type="journal article" date="2015" name="Genome Biol. Evol.">
        <title>Comparative Genomics of a Bacterivorous Green Alga Reveals Evolutionary Causalities and Consequences of Phago-Mixotrophic Mode of Nutrition.</title>
        <authorList>
            <person name="Burns J.A."/>
            <person name="Paasch A."/>
            <person name="Narechania A."/>
            <person name="Kim E."/>
        </authorList>
    </citation>
    <scope>NUCLEOTIDE SEQUENCE [LARGE SCALE GENOMIC DNA]</scope>
    <source>
        <strain evidence="4 5">PLY_AMNH</strain>
    </source>
</reference>
<keyword evidence="1" id="KW-0067">ATP-binding</keyword>
<keyword evidence="2" id="KW-0732">Signal</keyword>
<comment type="similarity">
    <text evidence="1">Belongs to the helicase family.</text>
</comment>
<dbReference type="AlphaFoldDB" id="A0AAE0C6Y3"/>
<organism evidence="4 5">
    <name type="scientific">Cymbomonas tetramitiformis</name>
    <dbReference type="NCBI Taxonomy" id="36881"/>
    <lineage>
        <taxon>Eukaryota</taxon>
        <taxon>Viridiplantae</taxon>
        <taxon>Chlorophyta</taxon>
        <taxon>Pyramimonadophyceae</taxon>
        <taxon>Pyramimonadales</taxon>
        <taxon>Pyramimonadaceae</taxon>
        <taxon>Cymbomonas</taxon>
    </lineage>
</organism>
<dbReference type="Proteomes" id="UP001190700">
    <property type="component" value="Unassembled WGS sequence"/>
</dbReference>
<keyword evidence="5" id="KW-1185">Reference proteome</keyword>
<accession>A0AAE0C6Y3</accession>
<keyword evidence="1" id="KW-0378">Hydrolase</keyword>
<dbReference type="Gene3D" id="3.40.50.300">
    <property type="entry name" value="P-loop containing nucleotide triphosphate hydrolases"/>
    <property type="match status" value="1"/>
</dbReference>
<evidence type="ECO:0000256" key="1">
    <source>
        <dbReference type="RuleBase" id="RU363044"/>
    </source>
</evidence>
<protein>
    <recommendedName>
        <fullName evidence="1">ATP-dependent DNA helicase</fullName>
        <ecNumber evidence="1">5.6.2.3</ecNumber>
    </recommendedName>
</protein>
<proteinExistence type="inferred from homology"/>
<dbReference type="PANTHER" id="PTHR10492:SF102">
    <property type="entry name" value="ATP-DEPENDENT DNA HELICASE"/>
    <property type="match status" value="1"/>
</dbReference>
<dbReference type="GO" id="GO:0043139">
    <property type="term" value="F:5'-3' DNA helicase activity"/>
    <property type="evidence" value="ECO:0007669"/>
    <property type="project" value="UniProtKB-EC"/>
</dbReference>
<dbReference type="EMBL" id="LGRX02027625">
    <property type="protein sequence ID" value="KAK3249029.1"/>
    <property type="molecule type" value="Genomic_DNA"/>
</dbReference>
<feature type="signal peptide" evidence="2">
    <location>
        <begin position="1"/>
        <end position="24"/>
    </location>
</feature>
<comment type="caution">
    <text evidence="4">The sequence shown here is derived from an EMBL/GenBank/DDBJ whole genome shotgun (WGS) entry which is preliminary data.</text>
</comment>
<keyword evidence="1" id="KW-0227">DNA damage</keyword>
<dbReference type="InterPro" id="IPR027417">
    <property type="entry name" value="P-loop_NTPase"/>
</dbReference>